<feature type="region of interest" description="Disordered" evidence="8">
    <location>
        <begin position="408"/>
        <end position="512"/>
    </location>
</feature>
<feature type="compositionally biased region" description="Polar residues" evidence="8">
    <location>
        <begin position="290"/>
        <end position="317"/>
    </location>
</feature>
<evidence type="ECO:0000256" key="8">
    <source>
        <dbReference type="SAM" id="MobiDB-lite"/>
    </source>
</evidence>
<evidence type="ECO:0000313" key="11">
    <source>
        <dbReference type="EMBL" id="TWT23904.1"/>
    </source>
</evidence>
<keyword evidence="2" id="KW-0723">Serine/threonine-protein kinase</keyword>
<keyword evidence="9" id="KW-0472">Membrane</keyword>
<keyword evidence="9" id="KW-1133">Transmembrane helix</keyword>
<dbReference type="PANTHER" id="PTHR43289">
    <property type="entry name" value="MITOGEN-ACTIVATED PROTEIN KINASE KINASE KINASE 20-RELATED"/>
    <property type="match status" value="1"/>
</dbReference>
<evidence type="ECO:0000256" key="2">
    <source>
        <dbReference type="ARBA" id="ARBA00022527"/>
    </source>
</evidence>
<gene>
    <name evidence="11" type="ORF">FRX94_09545</name>
</gene>
<dbReference type="CDD" id="cd14014">
    <property type="entry name" value="STKc_PknB_like"/>
    <property type="match status" value="1"/>
</dbReference>
<dbReference type="OrthoDB" id="9762169at2"/>
<evidence type="ECO:0000256" key="9">
    <source>
        <dbReference type="SAM" id="Phobius"/>
    </source>
</evidence>
<keyword evidence="5 11" id="KW-0418">Kinase</keyword>
<dbReference type="PROSITE" id="PS00107">
    <property type="entry name" value="PROTEIN_KINASE_ATP"/>
    <property type="match status" value="1"/>
</dbReference>
<feature type="region of interest" description="Disordered" evidence="8">
    <location>
        <begin position="282"/>
        <end position="375"/>
    </location>
</feature>
<evidence type="ECO:0000259" key="10">
    <source>
        <dbReference type="PROSITE" id="PS50011"/>
    </source>
</evidence>
<dbReference type="PROSITE" id="PS50011">
    <property type="entry name" value="PROTEIN_KINASE_DOM"/>
    <property type="match status" value="1"/>
</dbReference>
<dbReference type="SMART" id="SM00220">
    <property type="entry name" value="S_TKc"/>
    <property type="match status" value="1"/>
</dbReference>
<dbReference type="FunFam" id="1.10.510.10:FF:000021">
    <property type="entry name" value="Serine/threonine protein kinase"/>
    <property type="match status" value="1"/>
</dbReference>
<protein>
    <recommendedName>
        <fullName evidence="1">non-specific serine/threonine protein kinase</fullName>
        <ecNumber evidence="1">2.7.11.1</ecNumber>
    </recommendedName>
</protein>
<keyword evidence="12" id="KW-1185">Reference proteome</keyword>
<dbReference type="InterPro" id="IPR011009">
    <property type="entry name" value="Kinase-like_dom_sf"/>
</dbReference>
<name>A0A5C5UCV6_9CORY</name>
<dbReference type="InterPro" id="IPR008271">
    <property type="entry name" value="Ser/Thr_kinase_AS"/>
</dbReference>
<feature type="compositionally biased region" description="Low complexity" evidence="8">
    <location>
        <begin position="408"/>
        <end position="436"/>
    </location>
</feature>
<evidence type="ECO:0000256" key="7">
    <source>
        <dbReference type="PROSITE-ProRule" id="PRU10141"/>
    </source>
</evidence>
<dbReference type="InterPro" id="IPR017441">
    <property type="entry name" value="Protein_kinase_ATP_BS"/>
</dbReference>
<keyword evidence="3" id="KW-0808">Transferase</keyword>
<dbReference type="Gene3D" id="1.10.510.10">
    <property type="entry name" value="Transferase(Phosphotransferase) domain 1"/>
    <property type="match status" value="1"/>
</dbReference>
<dbReference type="GO" id="GO:0005524">
    <property type="term" value="F:ATP binding"/>
    <property type="evidence" value="ECO:0007669"/>
    <property type="project" value="UniProtKB-UniRule"/>
</dbReference>
<dbReference type="InterPro" id="IPR000719">
    <property type="entry name" value="Prot_kinase_dom"/>
</dbReference>
<evidence type="ECO:0000256" key="3">
    <source>
        <dbReference type="ARBA" id="ARBA00022679"/>
    </source>
</evidence>
<keyword evidence="4 7" id="KW-0547">Nucleotide-binding</keyword>
<evidence type="ECO:0000256" key="6">
    <source>
        <dbReference type="ARBA" id="ARBA00022840"/>
    </source>
</evidence>
<comment type="caution">
    <text evidence="11">The sequence shown here is derived from an EMBL/GenBank/DDBJ whole genome shotgun (WGS) entry which is preliminary data.</text>
</comment>
<keyword evidence="9" id="KW-0812">Transmembrane</keyword>
<reference evidence="11 12" key="1">
    <citation type="submission" date="2019-08" db="EMBL/GenBank/DDBJ databases">
        <authorList>
            <person name="Lei W."/>
        </authorList>
    </citation>
    <scope>NUCLEOTIDE SEQUENCE [LARGE SCALE GENOMIC DNA]</scope>
    <source>
        <strain evidence="11 12">CCUG 58627</strain>
    </source>
</reference>
<dbReference type="PROSITE" id="PS00108">
    <property type="entry name" value="PROTEIN_KINASE_ST"/>
    <property type="match status" value="1"/>
</dbReference>
<feature type="transmembrane region" description="Helical" evidence="9">
    <location>
        <begin position="381"/>
        <end position="401"/>
    </location>
</feature>
<feature type="binding site" evidence="7">
    <location>
        <position position="46"/>
    </location>
    <ligand>
        <name>ATP</name>
        <dbReference type="ChEBI" id="CHEBI:30616"/>
    </ligand>
</feature>
<keyword evidence="6 7" id="KW-0067">ATP-binding</keyword>
<evidence type="ECO:0000313" key="12">
    <source>
        <dbReference type="Proteomes" id="UP000320791"/>
    </source>
</evidence>
<dbReference type="Proteomes" id="UP000320791">
    <property type="component" value="Unassembled WGS sequence"/>
</dbReference>
<evidence type="ECO:0000256" key="1">
    <source>
        <dbReference type="ARBA" id="ARBA00012513"/>
    </source>
</evidence>
<dbReference type="Gene3D" id="3.30.200.20">
    <property type="entry name" value="Phosphorylase Kinase, domain 1"/>
    <property type="match status" value="1"/>
</dbReference>
<organism evidence="11 12">
    <name type="scientific">Corynebacterium canis</name>
    <dbReference type="NCBI Taxonomy" id="679663"/>
    <lineage>
        <taxon>Bacteria</taxon>
        <taxon>Bacillati</taxon>
        <taxon>Actinomycetota</taxon>
        <taxon>Actinomycetes</taxon>
        <taxon>Mycobacteriales</taxon>
        <taxon>Corynebacteriaceae</taxon>
        <taxon>Corynebacterium</taxon>
    </lineage>
</organism>
<dbReference type="Pfam" id="PF00069">
    <property type="entry name" value="Pkinase"/>
    <property type="match status" value="1"/>
</dbReference>
<dbReference type="GO" id="GO:0004674">
    <property type="term" value="F:protein serine/threonine kinase activity"/>
    <property type="evidence" value="ECO:0007669"/>
    <property type="project" value="UniProtKB-KW"/>
</dbReference>
<feature type="compositionally biased region" description="Low complexity" evidence="8">
    <location>
        <begin position="446"/>
        <end position="498"/>
    </location>
</feature>
<dbReference type="EMBL" id="VOHM01000022">
    <property type="protein sequence ID" value="TWT23904.1"/>
    <property type="molecule type" value="Genomic_DNA"/>
</dbReference>
<dbReference type="AlphaFoldDB" id="A0A5C5UCV6"/>
<dbReference type="RefSeq" id="WP_146324974.1">
    <property type="nucleotide sequence ID" value="NZ_BAABLR010000069.1"/>
</dbReference>
<dbReference type="EC" id="2.7.11.1" evidence="1"/>
<evidence type="ECO:0000256" key="5">
    <source>
        <dbReference type="ARBA" id="ARBA00022777"/>
    </source>
</evidence>
<sequence>MSTDSQVRLQELIGEDYALQRVIGHGGMSTVWLATDTRTNEEVAVKVLRPEFADNAEFLSRFRNEAQASEGIDSPNVVRTFDYRELPDPSGNTFCFIAMEYVRGETLAERLLQETSINESETLDILEQAANGLAIIHSMGMVHRDMKPGNLLIAEDGTVKIADFGIAKAAEAVPLTRTGMVVGTAQYVSPEQAQGKQVTAATDVYSLGVVGYEMLAGRRPFAGDSSVSVAIAHINQQPRPLPERISQPTRDLIGVSLRKDPERRYQDGKALAEAIAAVRKGNRPLLPEPRTNNANIKTQIQRPPTGMQGTAVMSQRPIQGPQVPPQHPTNMQQRQLPQRHMPPGGSDQNGQRMPVGAGPNAPRRAGQRPAYDQSSNSNNSIYALLAVLVLAIGAVGIWLLLSLMNGGSNPTTTPSSTQTSRSSSSSSEDVSEEVPTQQLPNTQPDQSTPIVPQQSQQPIQTQPQITPTNANTFPFPTAIPFLPTQTPTTVEVPPTSVAPSPPSTGEPEESEQ</sequence>
<accession>A0A5C5UCV6</accession>
<proteinExistence type="predicted"/>
<evidence type="ECO:0000256" key="4">
    <source>
        <dbReference type="ARBA" id="ARBA00022741"/>
    </source>
</evidence>
<dbReference type="SUPFAM" id="SSF56112">
    <property type="entry name" value="Protein kinase-like (PK-like)"/>
    <property type="match status" value="1"/>
</dbReference>
<dbReference type="PANTHER" id="PTHR43289:SF6">
    <property type="entry name" value="SERINE_THREONINE-PROTEIN KINASE NEKL-3"/>
    <property type="match status" value="1"/>
</dbReference>
<feature type="domain" description="Protein kinase" evidence="10">
    <location>
        <begin position="17"/>
        <end position="286"/>
    </location>
</feature>